<organism evidence="1 2">
    <name type="scientific">Drosophila virilis</name>
    <name type="common">Fruit fly</name>
    <dbReference type="NCBI Taxonomy" id="7244"/>
    <lineage>
        <taxon>Eukaryota</taxon>
        <taxon>Metazoa</taxon>
        <taxon>Ecdysozoa</taxon>
        <taxon>Arthropoda</taxon>
        <taxon>Hexapoda</taxon>
        <taxon>Insecta</taxon>
        <taxon>Pterygota</taxon>
        <taxon>Neoptera</taxon>
        <taxon>Endopterygota</taxon>
        <taxon>Diptera</taxon>
        <taxon>Brachycera</taxon>
        <taxon>Muscomorpha</taxon>
        <taxon>Ephydroidea</taxon>
        <taxon>Drosophilidae</taxon>
        <taxon>Drosophila</taxon>
    </lineage>
</organism>
<evidence type="ECO:0000313" key="2">
    <source>
        <dbReference type="Proteomes" id="UP000008792"/>
    </source>
</evidence>
<sequence length="117" mass="13089">MVGPFMQGMLLIGIIYWYSKSMMSMINDYYRSEFQSKLQAGGNAKQAAETPLNVDNFMEYVRELETKEQPQQRAVQKVSENAIKPSAANSHLLLYFLNITGAHALPDFCSAADSSIS</sequence>
<name>B4M4S8_DROVI</name>
<gene>
    <name evidence="1" type="primary">Dvir\GJ10180</name>
    <name evidence="1" type="ORF">Dvir_GJ10180</name>
</gene>
<dbReference type="eggNOG" id="ENOG502TD6H">
    <property type="taxonomic scope" value="Eukaryota"/>
</dbReference>
<dbReference type="OrthoDB" id="7739595at2759"/>
<dbReference type="PhylomeDB" id="B4M4S8"/>
<proteinExistence type="predicted"/>
<dbReference type="Proteomes" id="UP000008792">
    <property type="component" value="Unassembled WGS sequence"/>
</dbReference>
<keyword evidence="2" id="KW-1185">Reference proteome</keyword>
<dbReference type="KEGG" id="dvi:6632517"/>
<reference evidence="1 2" key="1">
    <citation type="journal article" date="2007" name="Nature">
        <title>Evolution of genes and genomes on the Drosophila phylogeny.</title>
        <authorList>
            <consortium name="Drosophila 12 Genomes Consortium"/>
            <person name="Clark A.G."/>
            <person name="Eisen M.B."/>
            <person name="Smith D.R."/>
            <person name="Bergman C.M."/>
            <person name="Oliver B."/>
            <person name="Markow T.A."/>
            <person name="Kaufman T.C."/>
            <person name="Kellis M."/>
            <person name="Gelbart W."/>
            <person name="Iyer V.N."/>
            <person name="Pollard D.A."/>
            <person name="Sackton T.B."/>
            <person name="Larracuente A.M."/>
            <person name="Singh N.D."/>
            <person name="Abad J.P."/>
            <person name="Abt D.N."/>
            <person name="Adryan B."/>
            <person name="Aguade M."/>
            <person name="Akashi H."/>
            <person name="Anderson W.W."/>
            <person name="Aquadro C.F."/>
            <person name="Ardell D.H."/>
            <person name="Arguello R."/>
            <person name="Artieri C.G."/>
            <person name="Barbash D.A."/>
            <person name="Barker D."/>
            <person name="Barsanti P."/>
            <person name="Batterham P."/>
            <person name="Batzoglou S."/>
            <person name="Begun D."/>
            <person name="Bhutkar A."/>
            <person name="Blanco E."/>
            <person name="Bosak S.A."/>
            <person name="Bradley R.K."/>
            <person name="Brand A.D."/>
            <person name="Brent M.R."/>
            <person name="Brooks A.N."/>
            <person name="Brown R.H."/>
            <person name="Butlin R.K."/>
            <person name="Caggese C."/>
            <person name="Calvi B.R."/>
            <person name="Bernardo de Carvalho A."/>
            <person name="Caspi A."/>
            <person name="Castrezana S."/>
            <person name="Celniker S.E."/>
            <person name="Chang J.L."/>
            <person name="Chapple C."/>
            <person name="Chatterji S."/>
            <person name="Chinwalla A."/>
            <person name="Civetta A."/>
            <person name="Clifton S.W."/>
            <person name="Comeron J.M."/>
            <person name="Costello J.C."/>
            <person name="Coyne J.A."/>
            <person name="Daub J."/>
            <person name="David R.G."/>
            <person name="Delcher A.L."/>
            <person name="Delehaunty K."/>
            <person name="Do C.B."/>
            <person name="Ebling H."/>
            <person name="Edwards K."/>
            <person name="Eickbush T."/>
            <person name="Evans J.D."/>
            <person name="Filipski A."/>
            <person name="Findeiss S."/>
            <person name="Freyhult E."/>
            <person name="Fulton L."/>
            <person name="Fulton R."/>
            <person name="Garcia A.C."/>
            <person name="Gardiner A."/>
            <person name="Garfield D.A."/>
            <person name="Garvin B.E."/>
            <person name="Gibson G."/>
            <person name="Gilbert D."/>
            <person name="Gnerre S."/>
            <person name="Godfrey J."/>
            <person name="Good R."/>
            <person name="Gotea V."/>
            <person name="Gravely B."/>
            <person name="Greenberg A.J."/>
            <person name="Griffiths-Jones S."/>
            <person name="Gross S."/>
            <person name="Guigo R."/>
            <person name="Gustafson E.A."/>
            <person name="Haerty W."/>
            <person name="Hahn M.W."/>
            <person name="Halligan D.L."/>
            <person name="Halpern A.L."/>
            <person name="Halter G.M."/>
            <person name="Han M.V."/>
            <person name="Heger A."/>
            <person name="Hillier L."/>
            <person name="Hinrichs A.S."/>
            <person name="Holmes I."/>
            <person name="Hoskins R.A."/>
            <person name="Hubisz M.J."/>
            <person name="Hultmark D."/>
            <person name="Huntley M.A."/>
            <person name="Jaffe D.B."/>
            <person name="Jagadeeshan S."/>
            <person name="Jeck W.R."/>
            <person name="Johnson J."/>
            <person name="Jones C.D."/>
            <person name="Jordan W.C."/>
            <person name="Karpen G.H."/>
            <person name="Kataoka E."/>
            <person name="Keightley P.D."/>
            <person name="Kheradpour P."/>
            <person name="Kirkness E.F."/>
            <person name="Koerich L.B."/>
            <person name="Kristiansen K."/>
            <person name="Kudrna D."/>
            <person name="Kulathinal R.J."/>
            <person name="Kumar S."/>
            <person name="Kwok R."/>
            <person name="Lander E."/>
            <person name="Langley C.H."/>
            <person name="Lapoint R."/>
            <person name="Lazzaro B.P."/>
            <person name="Lee S.J."/>
            <person name="Levesque L."/>
            <person name="Li R."/>
            <person name="Lin C.F."/>
            <person name="Lin M.F."/>
            <person name="Lindblad-Toh K."/>
            <person name="Llopart A."/>
            <person name="Long M."/>
            <person name="Low L."/>
            <person name="Lozovsky E."/>
            <person name="Lu J."/>
            <person name="Luo M."/>
            <person name="Machado C.A."/>
            <person name="Makalowski W."/>
            <person name="Marzo M."/>
            <person name="Matsuda M."/>
            <person name="Matzkin L."/>
            <person name="McAllister B."/>
            <person name="McBride C.S."/>
            <person name="McKernan B."/>
            <person name="McKernan K."/>
            <person name="Mendez-Lago M."/>
            <person name="Minx P."/>
            <person name="Mollenhauer M.U."/>
            <person name="Montooth K."/>
            <person name="Mount S.M."/>
            <person name="Mu X."/>
            <person name="Myers E."/>
            <person name="Negre B."/>
            <person name="Newfeld S."/>
            <person name="Nielsen R."/>
            <person name="Noor M.A."/>
            <person name="O'Grady P."/>
            <person name="Pachter L."/>
            <person name="Papaceit M."/>
            <person name="Parisi M.J."/>
            <person name="Parisi M."/>
            <person name="Parts L."/>
            <person name="Pedersen J.S."/>
            <person name="Pesole G."/>
            <person name="Phillippy A.M."/>
            <person name="Ponting C.P."/>
            <person name="Pop M."/>
            <person name="Porcelli D."/>
            <person name="Powell J.R."/>
            <person name="Prohaska S."/>
            <person name="Pruitt K."/>
            <person name="Puig M."/>
            <person name="Quesneville H."/>
            <person name="Ram K.R."/>
            <person name="Rand D."/>
            <person name="Rasmussen M.D."/>
            <person name="Reed L.K."/>
            <person name="Reenan R."/>
            <person name="Reily A."/>
            <person name="Remington K.A."/>
            <person name="Rieger T.T."/>
            <person name="Ritchie M.G."/>
            <person name="Robin C."/>
            <person name="Rogers Y.H."/>
            <person name="Rohde C."/>
            <person name="Rozas J."/>
            <person name="Rubenfield M.J."/>
            <person name="Ruiz A."/>
            <person name="Russo S."/>
            <person name="Salzberg S.L."/>
            <person name="Sanchez-Gracia A."/>
            <person name="Saranga D.J."/>
            <person name="Sato H."/>
            <person name="Schaeffer S.W."/>
            <person name="Schatz M.C."/>
            <person name="Schlenke T."/>
            <person name="Schwartz R."/>
            <person name="Segarra C."/>
            <person name="Singh R.S."/>
            <person name="Sirot L."/>
            <person name="Sirota M."/>
            <person name="Sisneros N.B."/>
            <person name="Smith C.D."/>
            <person name="Smith T.F."/>
            <person name="Spieth J."/>
            <person name="Stage D.E."/>
            <person name="Stark A."/>
            <person name="Stephan W."/>
            <person name="Strausberg R.L."/>
            <person name="Strempel S."/>
            <person name="Sturgill D."/>
            <person name="Sutton G."/>
            <person name="Sutton G.G."/>
            <person name="Tao W."/>
            <person name="Teichmann S."/>
            <person name="Tobari Y.N."/>
            <person name="Tomimura Y."/>
            <person name="Tsolas J.M."/>
            <person name="Valente V.L."/>
            <person name="Venter E."/>
            <person name="Venter J.C."/>
            <person name="Vicario S."/>
            <person name="Vieira F.G."/>
            <person name="Vilella A.J."/>
            <person name="Villasante A."/>
            <person name="Walenz B."/>
            <person name="Wang J."/>
            <person name="Wasserman M."/>
            <person name="Watts T."/>
            <person name="Wilson D."/>
            <person name="Wilson R.K."/>
            <person name="Wing R.A."/>
            <person name="Wolfner M.F."/>
            <person name="Wong A."/>
            <person name="Wong G.K."/>
            <person name="Wu C.I."/>
            <person name="Wu G."/>
            <person name="Yamamoto D."/>
            <person name="Yang H.P."/>
            <person name="Yang S.P."/>
            <person name="Yorke J.A."/>
            <person name="Yoshida K."/>
            <person name="Zdobnov E."/>
            <person name="Zhang P."/>
            <person name="Zhang Y."/>
            <person name="Zimin A.V."/>
            <person name="Baldwin J."/>
            <person name="Abdouelleil A."/>
            <person name="Abdulkadir J."/>
            <person name="Abebe A."/>
            <person name="Abera B."/>
            <person name="Abreu J."/>
            <person name="Acer S.C."/>
            <person name="Aftuck L."/>
            <person name="Alexander A."/>
            <person name="An P."/>
            <person name="Anderson E."/>
            <person name="Anderson S."/>
            <person name="Arachi H."/>
            <person name="Azer M."/>
            <person name="Bachantsang P."/>
            <person name="Barry A."/>
            <person name="Bayul T."/>
            <person name="Berlin A."/>
            <person name="Bessette D."/>
            <person name="Bloom T."/>
            <person name="Blye J."/>
            <person name="Boguslavskiy L."/>
            <person name="Bonnet C."/>
            <person name="Boukhgalter B."/>
            <person name="Bourzgui I."/>
            <person name="Brown A."/>
            <person name="Cahill P."/>
            <person name="Channer S."/>
            <person name="Cheshatsang Y."/>
            <person name="Chuda L."/>
            <person name="Citroen M."/>
            <person name="Collymore A."/>
            <person name="Cooke P."/>
            <person name="Costello M."/>
            <person name="D'Aco K."/>
            <person name="Daza R."/>
            <person name="De Haan G."/>
            <person name="DeGray S."/>
            <person name="DeMaso C."/>
            <person name="Dhargay N."/>
            <person name="Dooley K."/>
            <person name="Dooley E."/>
            <person name="Doricent M."/>
            <person name="Dorje P."/>
            <person name="Dorjee K."/>
            <person name="Dupes A."/>
            <person name="Elong R."/>
            <person name="Falk J."/>
            <person name="Farina A."/>
            <person name="Faro S."/>
            <person name="Ferguson D."/>
            <person name="Fisher S."/>
            <person name="Foley C.D."/>
            <person name="Franke A."/>
            <person name="Friedrich D."/>
            <person name="Gadbois L."/>
            <person name="Gearin G."/>
            <person name="Gearin C.R."/>
            <person name="Giannoukos G."/>
            <person name="Goode T."/>
            <person name="Graham J."/>
            <person name="Grandbois E."/>
            <person name="Grewal S."/>
            <person name="Gyaltsen K."/>
            <person name="Hafez N."/>
            <person name="Hagos B."/>
            <person name="Hall J."/>
            <person name="Henson C."/>
            <person name="Hollinger A."/>
            <person name="Honan T."/>
            <person name="Huard M.D."/>
            <person name="Hughes L."/>
            <person name="Hurhula B."/>
            <person name="Husby M.E."/>
            <person name="Kamat A."/>
            <person name="Kanga B."/>
            <person name="Kashin S."/>
            <person name="Khazanovich D."/>
            <person name="Kisner P."/>
            <person name="Lance K."/>
            <person name="Lara M."/>
            <person name="Lee W."/>
            <person name="Lennon N."/>
            <person name="Letendre F."/>
            <person name="LeVine R."/>
            <person name="Lipovsky A."/>
            <person name="Liu X."/>
            <person name="Liu J."/>
            <person name="Liu S."/>
            <person name="Lokyitsang T."/>
            <person name="Lokyitsang Y."/>
            <person name="Lubonja R."/>
            <person name="Lui A."/>
            <person name="MacDonald P."/>
            <person name="Magnisalis V."/>
            <person name="Maru K."/>
            <person name="Matthews C."/>
            <person name="McCusker W."/>
            <person name="McDonough S."/>
            <person name="Mehta T."/>
            <person name="Meldrim J."/>
            <person name="Meneus L."/>
            <person name="Mihai O."/>
            <person name="Mihalev A."/>
            <person name="Mihova T."/>
            <person name="Mittelman R."/>
            <person name="Mlenga V."/>
            <person name="Montmayeur A."/>
            <person name="Mulrain L."/>
            <person name="Navidi A."/>
            <person name="Naylor J."/>
            <person name="Negash T."/>
            <person name="Nguyen T."/>
            <person name="Nguyen N."/>
            <person name="Nicol R."/>
            <person name="Norbu C."/>
            <person name="Norbu N."/>
            <person name="Novod N."/>
            <person name="O'Neill B."/>
            <person name="Osman S."/>
            <person name="Markiewicz E."/>
            <person name="Oyono O.L."/>
            <person name="Patti C."/>
            <person name="Phunkhang P."/>
            <person name="Pierre F."/>
            <person name="Priest M."/>
            <person name="Raghuraman S."/>
            <person name="Rege F."/>
            <person name="Reyes R."/>
            <person name="Rise C."/>
            <person name="Rogov P."/>
            <person name="Ross K."/>
            <person name="Ryan E."/>
            <person name="Settipalli S."/>
            <person name="Shea T."/>
            <person name="Sherpa N."/>
            <person name="Shi L."/>
            <person name="Shih D."/>
            <person name="Sparrow T."/>
            <person name="Spaulding J."/>
            <person name="Stalker J."/>
            <person name="Stange-Thomann N."/>
            <person name="Stavropoulos S."/>
            <person name="Stone C."/>
            <person name="Strader C."/>
            <person name="Tesfaye S."/>
            <person name="Thomson T."/>
            <person name="Thoulutsang Y."/>
            <person name="Thoulutsang D."/>
            <person name="Topham K."/>
            <person name="Topping I."/>
            <person name="Tsamla T."/>
            <person name="Vassiliev H."/>
            <person name="Vo A."/>
            <person name="Wangchuk T."/>
            <person name="Wangdi T."/>
            <person name="Weiand M."/>
            <person name="Wilkinson J."/>
            <person name="Wilson A."/>
            <person name="Yadav S."/>
            <person name="Young G."/>
            <person name="Yu Q."/>
            <person name="Zembek L."/>
            <person name="Zhong D."/>
            <person name="Zimmer A."/>
            <person name="Zwirko Z."/>
            <person name="Jaffe D.B."/>
            <person name="Alvarez P."/>
            <person name="Brockman W."/>
            <person name="Butler J."/>
            <person name="Chin C."/>
            <person name="Gnerre S."/>
            <person name="Grabherr M."/>
            <person name="Kleber M."/>
            <person name="Mauceli E."/>
            <person name="MacCallum I."/>
        </authorList>
    </citation>
    <scope>NUCLEOTIDE SEQUENCE [LARGE SCALE GENOMIC DNA]</scope>
    <source>
        <strain evidence="2">Tucson 15010-1051.87</strain>
    </source>
</reference>
<dbReference type="OMA" id="GPFVQGM"/>
<accession>B4M4S8</accession>
<dbReference type="FunCoup" id="B4M4S8">
    <property type="interactions" value="1"/>
</dbReference>
<protein>
    <submittedName>
        <fullName evidence="1">Uncharacterized protein</fullName>
    </submittedName>
</protein>
<dbReference type="EMBL" id="CH940652">
    <property type="protein sequence ID" value="EDW59639.1"/>
    <property type="molecule type" value="Genomic_DNA"/>
</dbReference>
<evidence type="ECO:0000313" key="1">
    <source>
        <dbReference type="EMBL" id="EDW59639.1"/>
    </source>
</evidence>
<dbReference type="HOGENOM" id="CLU_2136085_0_0_1"/>
<dbReference type="AlphaFoldDB" id="B4M4S8"/>
<dbReference type="InParanoid" id="B4M4S8"/>